<dbReference type="Pfam" id="PF14200">
    <property type="entry name" value="RicinB_lectin_2"/>
    <property type="match status" value="2"/>
</dbReference>
<dbReference type="Proteomes" id="UP000199659">
    <property type="component" value="Unassembled WGS sequence"/>
</dbReference>
<evidence type="ECO:0000256" key="7">
    <source>
        <dbReference type="SAM" id="Phobius"/>
    </source>
</evidence>
<evidence type="ECO:0000256" key="1">
    <source>
        <dbReference type="ARBA" id="ARBA00004834"/>
    </source>
</evidence>
<evidence type="ECO:0000259" key="8">
    <source>
        <dbReference type="SMART" id="SM00458"/>
    </source>
</evidence>
<evidence type="ECO:0000256" key="3">
    <source>
        <dbReference type="ARBA" id="ARBA00022801"/>
    </source>
</evidence>
<sequence>MIVYTRKGMKKFLKKVIAVSLIGMFVFTLVLQHNENTIKAAAGTTKRVSVHDPSIFRDPKSGKYYIFGSHLGQASSTNIMDWSYLGTQGYSNRSVYGSSTTDSLLSALSESFTWAGYNDQDSSGGYAVWAPDIIWNGSYSWSDGTKGAYMMYYCTSSTYIRSCIGYAVSKSVEGPFKHVDTIVYSGFTLKDNYITTSSSLGSKTINTKYTNTNVSTLISKGTLSGYRSGWFNANGSYNNCLFPNAIDPNLTFDSSGRMWMSYGSWSGGIYLLELNPATGQPIYPGYNSGNTDAYFGTRIAGGYYKSGEAPYIVYDKTAGYYYLYITYGGLANSGGYHIRMYRSTNISGPYKDAAGNSAIYSSTSNQANLGVKLFGNYDFSSLSVGYKSGGHNSAFINTDGSHYLVYHTRFNNGSEMHEVRVHQQFLNQDGWLVTAPYEYLGSKISASGYSLSDMAGTYEFIDHGLDASTSNVGMLPTTSITLSSNGTISGAISGTWSYTSGSYYVTMIIGGITYKGVFFKQYNESSSHNEVMTFSVIGKNNKALWGSKTKDEASVVTEGTYYIQNVNSGLYLDVADGSASDGTNIQQWEYNGSDAQKFKVVSNGNGYYHILTGASGYTSCIDIENGSTSNGTNVLQWTYHGGDMQQYYITKHNDGSYAFLTKASGSASAIEIYDFSTANGGNANQWTYWGGNAQHWKLIPAGSTGTNMSWNMQDSGFKGLGTISSSVTVNQLALHATSAKTMQVYEASQTLNGTTYGYCLALGGTGNTSYRSASFPVSGACSIVVTGKSSGTSSRTLLVADANGNQLGTFSMSTSLSVQKFTYSGNSNTIYLYSSNSGINIYDIDVVY</sequence>
<proteinExistence type="inferred from homology"/>
<dbReference type="AlphaFoldDB" id="A0A1I6IQ61"/>
<gene>
    <name evidence="9" type="ORF">SAMN05661086_01021</name>
</gene>
<comment type="similarity">
    <text evidence="2">Belongs to the glycosyl hydrolase 43 family.</text>
</comment>
<dbReference type="PANTHER" id="PTHR43301:SF3">
    <property type="entry name" value="ARABINAN ENDO-1,5-ALPHA-L-ARABINOSIDASE A-RELATED"/>
    <property type="match status" value="1"/>
</dbReference>
<evidence type="ECO:0000313" key="9">
    <source>
        <dbReference type="EMBL" id="SFR68873.1"/>
    </source>
</evidence>
<dbReference type="PROSITE" id="PS50231">
    <property type="entry name" value="RICIN_B_LECTIN"/>
    <property type="match status" value="1"/>
</dbReference>
<reference evidence="9 10" key="1">
    <citation type="submission" date="2016-10" db="EMBL/GenBank/DDBJ databases">
        <authorList>
            <person name="de Groot N.N."/>
        </authorList>
    </citation>
    <scope>NUCLEOTIDE SEQUENCE [LARGE SCALE GENOMIC DNA]</scope>
    <source>
        <strain evidence="9 10">743A</strain>
    </source>
</reference>
<dbReference type="STRING" id="37658.SAMN05661086_01021"/>
<dbReference type="PANTHER" id="PTHR43301">
    <property type="entry name" value="ARABINAN ENDO-1,5-ALPHA-L-ARABINOSIDASE"/>
    <property type="match status" value="1"/>
</dbReference>
<dbReference type="EMBL" id="FOYZ01000003">
    <property type="protein sequence ID" value="SFR68873.1"/>
    <property type="molecule type" value="Genomic_DNA"/>
</dbReference>
<keyword evidence="7" id="KW-0812">Transmembrane</keyword>
<keyword evidence="7" id="KW-0472">Membrane</keyword>
<dbReference type="CDD" id="cd00161">
    <property type="entry name" value="beta-trefoil_Ricin-like"/>
    <property type="match status" value="1"/>
</dbReference>
<dbReference type="Gene3D" id="2.115.10.20">
    <property type="entry name" value="Glycosyl hydrolase domain, family 43"/>
    <property type="match status" value="1"/>
</dbReference>
<dbReference type="Gene3D" id="2.40.128.10">
    <property type="match status" value="1"/>
</dbReference>
<dbReference type="InterPro" id="IPR050727">
    <property type="entry name" value="GH43_arabinanases"/>
</dbReference>
<dbReference type="InterPro" id="IPR006710">
    <property type="entry name" value="Glyco_hydro_43"/>
</dbReference>
<dbReference type="Pfam" id="PF16369">
    <property type="entry name" value="GH43_C"/>
    <property type="match status" value="1"/>
</dbReference>
<dbReference type="SMART" id="SM00458">
    <property type="entry name" value="RICIN"/>
    <property type="match status" value="1"/>
</dbReference>
<dbReference type="Gene3D" id="2.80.10.50">
    <property type="match status" value="2"/>
</dbReference>
<name>A0A1I6IQ61_9FIRM</name>
<keyword evidence="7" id="KW-1133">Transmembrane helix</keyword>
<feature type="active site" description="Proton donor" evidence="5">
    <location>
        <position position="308"/>
    </location>
</feature>
<evidence type="ECO:0000256" key="4">
    <source>
        <dbReference type="ARBA" id="ARBA00023295"/>
    </source>
</evidence>
<dbReference type="SUPFAM" id="SSF75005">
    <property type="entry name" value="Arabinanase/levansucrase/invertase"/>
    <property type="match status" value="1"/>
</dbReference>
<feature type="domain" description="Ricin B lectin" evidence="8">
    <location>
        <begin position="558"/>
        <end position="699"/>
    </location>
</feature>
<dbReference type="GO" id="GO:0005975">
    <property type="term" value="P:carbohydrate metabolic process"/>
    <property type="evidence" value="ECO:0007669"/>
    <property type="project" value="InterPro"/>
</dbReference>
<dbReference type="InterPro" id="IPR023296">
    <property type="entry name" value="Glyco_hydro_beta-prop_sf"/>
</dbReference>
<keyword evidence="3" id="KW-0378">Hydrolase</keyword>
<dbReference type="Pfam" id="PF04616">
    <property type="entry name" value="Glyco_hydro_43"/>
    <property type="match status" value="1"/>
</dbReference>
<dbReference type="InterPro" id="IPR000772">
    <property type="entry name" value="Ricin_B_lectin"/>
</dbReference>
<evidence type="ECO:0000256" key="6">
    <source>
        <dbReference type="PIRSR" id="PIRSR606710-2"/>
    </source>
</evidence>
<dbReference type="RefSeq" id="WP_242940462.1">
    <property type="nucleotide sequence ID" value="NZ_FOYZ01000003.1"/>
</dbReference>
<dbReference type="InterPro" id="IPR032291">
    <property type="entry name" value="Abn2_C"/>
</dbReference>
<keyword evidence="10" id="KW-1185">Reference proteome</keyword>
<dbReference type="GO" id="GO:0004553">
    <property type="term" value="F:hydrolase activity, hydrolyzing O-glycosyl compounds"/>
    <property type="evidence" value="ECO:0007669"/>
    <property type="project" value="InterPro"/>
</dbReference>
<evidence type="ECO:0000256" key="2">
    <source>
        <dbReference type="ARBA" id="ARBA00009865"/>
    </source>
</evidence>
<feature type="transmembrane region" description="Helical" evidence="7">
    <location>
        <begin position="12"/>
        <end position="31"/>
    </location>
</feature>
<accession>A0A1I6IQ61</accession>
<comment type="pathway">
    <text evidence="1">Glycan metabolism; L-arabinan degradation.</text>
</comment>
<protein>
    <submittedName>
        <fullName evidence="9">Arabinan endo-1,5-alpha-L-arabinosidase</fullName>
    </submittedName>
</protein>
<dbReference type="InterPro" id="IPR035992">
    <property type="entry name" value="Ricin_B-like_lectins"/>
</dbReference>
<organism evidence="9 10">
    <name type="scientific">Anaeromicropila populeti</name>
    <dbReference type="NCBI Taxonomy" id="37658"/>
    <lineage>
        <taxon>Bacteria</taxon>
        <taxon>Bacillati</taxon>
        <taxon>Bacillota</taxon>
        <taxon>Clostridia</taxon>
        <taxon>Lachnospirales</taxon>
        <taxon>Lachnospiraceae</taxon>
        <taxon>Anaeromicropila</taxon>
    </lineage>
</organism>
<evidence type="ECO:0000256" key="5">
    <source>
        <dbReference type="PIRSR" id="PIRSR606710-1"/>
    </source>
</evidence>
<evidence type="ECO:0000313" key="10">
    <source>
        <dbReference type="Proteomes" id="UP000199659"/>
    </source>
</evidence>
<feature type="site" description="Important for catalytic activity, responsible for pKa modulation of the active site Glu and correct orientation of both the proton donor and substrate" evidence="6">
    <location>
        <position position="247"/>
    </location>
</feature>
<keyword evidence="4" id="KW-0326">Glycosidase</keyword>
<feature type="active site" description="Proton acceptor" evidence="5">
    <location>
        <position position="52"/>
    </location>
</feature>
<dbReference type="SUPFAM" id="SSF50370">
    <property type="entry name" value="Ricin B-like lectins"/>
    <property type="match status" value="1"/>
</dbReference>